<organism evidence="3 4">
    <name type="scientific">Streptosporangium vulgare</name>
    <dbReference type="NCBI Taxonomy" id="46190"/>
    <lineage>
        <taxon>Bacteria</taxon>
        <taxon>Bacillati</taxon>
        <taxon>Actinomycetota</taxon>
        <taxon>Actinomycetes</taxon>
        <taxon>Streptosporangiales</taxon>
        <taxon>Streptosporangiaceae</taxon>
        <taxon>Streptosporangium</taxon>
    </lineage>
</organism>
<dbReference type="GO" id="GO:0004497">
    <property type="term" value="F:monooxygenase activity"/>
    <property type="evidence" value="ECO:0007669"/>
    <property type="project" value="UniProtKB-KW"/>
</dbReference>
<dbReference type="SUPFAM" id="SSF54909">
    <property type="entry name" value="Dimeric alpha+beta barrel"/>
    <property type="match status" value="1"/>
</dbReference>
<evidence type="ECO:0000313" key="4">
    <source>
        <dbReference type="Proteomes" id="UP001589610"/>
    </source>
</evidence>
<keyword evidence="3" id="KW-0503">Monooxygenase</keyword>
<dbReference type="PROSITE" id="PS51725">
    <property type="entry name" value="ABM"/>
    <property type="match status" value="1"/>
</dbReference>
<accession>A0ABV5T9A8</accession>
<keyword evidence="3" id="KW-0560">Oxidoreductase</keyword>
<keyword evidence="4" id="KW-1185">Reference proteome</keyword>
<dbReference type="RefSeq" id="WP_344744454.1">
    <property type="nucleotide sequence ID" value="NZ_BAAAWW010000044.1"/>
</dbReference>
<gene>
    <name evidence="3" type="ORF">ACFFRH_02405</name>
</gene>
<dbReference type="InterPro" id="IPR007138">
    <property type="entry name" value="ABM_dom"/>
</dbReference>
<dbReference type="Pfam" id="PF03992">
    <property type="entry name" value="ABM"/>
    <property type="match status" value="1"/>
</dbReference>
<evidence type="ECO:0000256" key="1">
    <source>
        <dbReference type="SAM" id="MobiDB-lite"/>
    </source>
</evidence>
<comment type="caution">
    <text evidence="3">The sequence shown here is derived from an EMBL/GenBank/DDBJ whole genome shotgun (WGS) entry which is preliminary data.</text>
</comment>
<dbReference type="EMBL" id="JBHMBS010000001">
    <property type="protein sequence ID" value="MFB9674328.1"/>
    <property type="molecule type" value="Genomic_DNA"/>
</dbReference>
<feature type="compositionally biased region" description="Low complexity" evidence="1">
    <location>
        <begin position="103"/>
        <end position="125"/>
    </location>
</feature>
<feature type="compositionally biased region" description="Low complexity" evidence="1">
    <location>
        <begin position="166"/>
        <end position="177"/>
    </location>
</feature>
<reference evidence="3 4" key="1">
    <citation type="submission" date="2024-09" db="EMBL/GenBank/DDBJ databases">
        <authorList>
            <person name="Sun Q."/>
            <person name="Mori K."/>
        </authorList>
    </citation>
    <scope>NUCLEOTIDE SEQUENCE [LARGE SCALE GENOMIC DNA]</scope>
    <source>
        <strain evidence="3 4">JCM 3028</strain>
    </source>
</reference>
<proteinExistence type="predicted"/>
<dbReference type="InterPro" id="IPR011008">
    <property type="entry name" value="Dimeric_a/b-barrel"/>
</dbReference>
<name>A0ABV5T9A8_9ACTN</name>
<dbReference type="Proteomes" id="UP001589610">
    <property type="component" value="Unassembled WGS sequence"/>
</dbReference>
<sequence length="177" mass="19245">MRARIVFLVRVPAERREDFLAAYERIRYQVSGGVPGHLGDQVCQSATDPEQWLITSEWRRLADFLAWEAGEEHRELVRPMRECMTEARSLRFLIREETVATTTVETTTTATVETTETTETTETEAGAPVGEEASSGEDAPSKGGASSGDETSSEDKASISPEVEVEPAAAAVARGPA</sequence>
<evidence type="ECO:0000259" key="2">
    <source>
        <dbReference type="PROSITE" id="PS51725"/>
    </source>
</evidence>
<feature type="region of interest" description="Disordered" evidence="1">
    <location>
        <begin position="103"/>
        <end position="177"/>
    </location>
</feature>
<protein>
    <submittedName>
        <fullName evidence="3">Antibiotic biosynthesis monooxygenase family protein</fullName>
    </submittedName>
</protein>
<dbReference type="Gene3D" id="3.30.70.100">
    <property type="match status" value="1"/>
</dbReference>
<evidence type="ECO:0000313" key="3">
    <source>
        <dbReference type="EMBL" id="MFB9674328.1"/>
    </source>
</evidence>
<feature type="domain" description="ABM" evidence="2">
    <location>
        <begin position="3"/>
        <end position="92"/>
    </location>
</feature>